<keyword evidence="1" id="KW-0472">Membrane</keyword>
<reference evidence="2" key="1">
    <citation type="journal article" date="2020" name="mSystems">
        <title>Genome- and Community-Level Interaction Insights into Carbon Utilization and Element Cycling Functions of Hydrothermarchaeota in Hydrothermal Sediment.</title>
        <authorList>
            <person name="Zhou Z."/>
            <person name="Liu Y."/>
            <person name="Xu W."/>
            <person name="Pan J."/>
            <person name="Luo Z.H."/>
            <person name="Li M."/>
        </authorList>
    </citation>
    <scope>NUCLEOTIDE SEQUENCE [LARGE SCALE GENOMIC DNA]</scope>
    <source>
        <strain evidence="2">SpSt-605</strain>
    </source>
</reference>
<name>A0A832GMI5_9BACT</name>
<feature type="transmembrane region" description="Helical" evidence="1">
    <location>
        <begin position="12"/>
        <end position="32"/>
    </location>
</feature>
<evidence type="ECO:0000313" key="2">
    <source>
        <dbReference type="EMBL" id="HGV55783.1"/>
    </source>
</evidence>
<proteinExistence type="predicted"/>
<comment type="caution">
    <text evidence="2">The sequence shown here is derived from an EMBL/GenBank/DDBJ whole genome shotgun (WGS) entry which is preliminary data.</text>
</comment>
<dbReference type="EMBL" id="DSZU01000124">
    <property type="protein sequence ID" value="HGV55783.1"/>
    <property type="molecule type" value="Genomic_DNA"/>
</dbReference>
<gene>
    <name evidence="2" type="ORF">ENT73_06880</name>
</gene>
<organism evidence="2">
    <name type="scientific">Caldimicrobium thiodismutans</name>
    <dbReference type="NCBI Taxonomy" id="1653476"/>
    <lineage>
        <taxon>Bacteria</taxon>
        <taxon>Pseudomonadati</taxon>
        <taxon>Thermodesulfobacteriota</taxon>
        <taxon>Thermodesulfobacteria</taxon>
        <taxon>Thermodesulfobacteriales</taxon>
        <taxon>Thermodesulfobacteriaceae</taxon>
        <taxon>Caldimicrobium</taxon>
    </lineage>
</organism>
<keyword evidence="1" id="KW-1133">Transmembrane helix</keyword>
<evidence type="ECO:0000256" key="1">
    <source>
        <dbReference type="SAM" id="Phobius"/>
    </source>
</evidence>
<accession>A0A832GMI5</accession>
<dbReference type="AlphaFoldDB" id="A0A832GMI5"/>
<protein>
    <submittedName>
        <fullName evidence="2">Uncharacterized protein</fullName>
    </submittedName>
</protein>
<keyword evidence="1" id="KW-0812">Transmembrane</keyword>
<sequence>MLYLGRQKRGRYLLLKLNLVFCIGLSLLLLMAPKRPELFGAKVKELFVKFYGWPELARVVEKHYDPTLPLLTSHREIASSLAFYMKGHPHAYVLNLENRIDNQYHLWRRDEELVGREVFLVKKWSDEPPYLKEAKKLDEVVIKIEGKSKVYSLWRGILVKDKVKDEGA</sequence>